<dbReference type="GO" id="GO:0010824">
    <property type="term" value="P:regulation of centrosome duplication"/>
    <property type="evidence" value="ECO:0007669"/>
    <property type="project" value="TreeGrafter"/>
</dbReference>
<feature type="compositionally biased region" description="Acidic residues" evidence="1">
    <location>
        <begin position="70"/>
        <end position="80"/>
    </location>
</feature>
<sequence length="94" mass="10617">MKKTLRKYVSAMDVCSIVNTRNTTVPYKLKGRKQNTTSLTGFEMTLPGVLRLKCGSRTVHISRQCLVVGEEDAESEEDENEKFLSMSKNQSTLE</sequence>
<dbReference type="GO" id="GO:0000056">
    <property type="term" value="P:ribosomal small subunit export from nucleus"/>
    <property type="evidence" value="ECO:0007669"/>
    <property type="project" value="TreeGrafter"/>
</dbReference>
<dbReference type="GO" id="GO:0000055">
    <property type="term" value="P:ribosomal large subunit export from nucleus"/>
    <property type="evidence" value="ECO:0007669"/>
    <property type="project" value="TreeGrafter"/>
</dbReference>
<dbReference type="GO" id="GO:0005813">
    <property type="term" value="C:centrosome"/>
    <property type="evidence" value="ECO:0007669"/>
    <property type="project" value="TreeGrafter"/>
</dbReference>
<dbReference type="GO" id="GO:0003682">
    <property type="term" value="F:chromatin binding"/>
    <property type="evidence" value="ECO:0007669"/>
    <property type="project" value="TreeGrafter"/>
</dbReference>
<accession>A0A8J6G5M5</accession>
<dbReference type="GO" id="GO:0045944">
    <property type="term" value="P:positive regulation of transcription by RNA polymerase II"/>
    <property type="evidence" value="ECO:0007669"/>
    <property type="project" value="TreeGrafter"/>
</dbReference>
<dbReference type="GO" id="GO:0003723">
    <property type="term" value="F:RNA binding"/>
    <property type="evidence" value="ECO:0007669"/>
    <property type="project" value="TreeGrafter"/>
</dbReference>
<evidence type="ECO:0000313" key="2">
    <source>
        <dbReference type="EMBL" id="KAH0504107.1"/>
    </source>
</evidence>
<dbReference type="Proteomes" id="UP000710432">
    <property type="component" value="Unassembled WGS sequence"/>
</dbReference>
<protein>
    <submittedName>
        <fullName evidence="2">Nucleophosmin</fullName>
    </submittedName>
</protein>
<name>A0A8J6G5M5_MICOH</name>
<dbReference type="PANTHER" id="PTHR22747">
    <property type="entry name" value="NUCLEOPLASMIN"/>
    <property type="match status" value="1"/>
</dbReference>
<evidence type="ECO:0000313" key="3">
    <source>
        <dbReference type="Proteomes" id="UP000710432"/>
    </source>
</evidence>
<dbReference type="EMBL" id="JAATJU010025265">
    <property type="protein sequence ID" value="KAH0504107.1"/>
    <property type="molecule type" value="Genomic_DNA"/>
</dbReference>
<dbReference type="GO" id="GO:0006338">
    <property type="term" value="P:chromatin remodeling"/>
    <property type="evidence" value="ECO:0007669"/>
    <property type="project" value="TreeGrafter"/>
</dbReference>
<dbReference type="GO" id="GO:0005737">
    <property type="term" value="C:cytoplasm"/>
    <property type="evidence" value="ECO:0007669"/>
    <property type="project" value="TreeGrafter"/>
</dbReference>
<dbReference type="InterPro" id="IPR004301">
    <property type="entry name" value="Nucleoplasmin"/>
</dbReference>
<dbReference type="GO" id="GO:1990904">
    <property type="term" value="C:ribonucleoprotein complex"/>
    <property type="evidence" value="ECO:0007669"/>
    <property type="project" value="TreeGrafter"/>
</dbReference>
<gene>
    <name evidence="2" type="ORF">LTLLF_184610</name>
</gene>
<dbReference type="GO" id="GO:0005730">
    <property type="term" value="C:nucleolus"/>
    <property type="evidence" value="ECO:0007669"/>
    <property type="project" value="TreeGrafter"/>
</dbReference>
<comment type="caution">
    <text evidence="2">The sequence shown here is derived from an EMBL/GenBank/DDBJ whole genome shotgun (WGS) entry which is preliminary data.</text>
</comment>
<dbReference type="GO" id="GO:0042273">
    <property type="term" value="P:ribosomal large subunit biogenesis"/>
    <property type="evidence" value="ECO:0007669"/>
    <property type="project" value="TreeGrafter"/>
</dbReference>
<dbReference type="Gene3D" id="2.60.120.340">
    <property type="entry name" value="Nucleoplasmin core domain"/>
    <property type="match status" value="1"/>
</dbReference>
<feature type="region of interest" description="Disordered" evidence="1">
    <location>
        <begin position="70"/>
        <end position="94"/>
    </location>
</feature>
<dbReference type="PANTHER" id="PTHR22747:SF32">
    <property type="entry name" value="NUCLEOPHOSMIN"/>
    <property type="match status" value="1"/>
</dbReference>
<proteinExistence type="predicted"/>
<dbReference type="GO" id="GO:0042274">
    <property type="term" value="P:ribosomal small subunit biogenesis"/>
    <property type="evidence" value="ECO:0007669"/>
    <property type="project" value="TreeGrafter"/>
</dbReference>
<dbReference type="GO" id="GO:0005654">
    <property type="term" value="C:nucleoplasm"/>
    <property type="evidence" value="ECO:0007669"/>
    <property type="project" value="TreeGrafter"/>
</dbReference>
<evidence type="ECO:0000256" key="1">
    <source>
        <dbReference type="SAM" id="MobiDB-lite"/>
    </source>
</evidence>
<reference evidence="2" key="1">
    <citation type="submission" date="2020-03" db="EMBL/GenBank/DDBJ databases">
        <title>Studies in the Genomics of Life Span.</title>
        <authorList>
            <person name="Glass D."/>
        </authorList>
    </citation>
    <scope>NUCLEOTIDE SEQUENCE</scope>
    <source>
        <strain evidence="2">LTLLF</strain>
        <tissue evidence="2">Muscle</tissue>
    </source>
</reference>
<dbReference type="AlphaFoldDB" id="A0A8J6G5M5"/>
<dbReference type="GO" id="GO:0042393">
    <property type="term" value="F:histone binding"/>
    <property type="evidence" value="ECO:0007669"/>
    <property type="project" value="TreeGrafter"/>
</dbReference>
<organism evidence="2 3">
    <name type="scientific">Microtus ochrogaster</name>
    <name type="common">Prairie vole</name>
    <dbReference type="NCBI Taxonomy" id="79684"/>
    <lineage>
        <taxon>Eukaryota</taxon>
        <taxon>Metazoa</taxon>
        <taxon>Chordata</taxon>
        <taxon>Craniata</taxon>
        <taxon>Vertebrata</taxon>
        <taxon>Euteleostomi</taxon>
        <taxon>Mammalia</taxon>
        <taxon>Eutheria</taxon>
        <taxon>Euarchontoglires</taxon>
        <taxon>Glires</taxon>
        <taxon>Rodentia</taxon>
        <taxon>Myomorpha</taxon>
        <taxon>Muroidea</taxon>
        <taxon>Cricetidae</taxon>
        <taxon>Arvicolinae</taxon>
        <taxon>Microtus</taxon>
    </lineage>
</organism>